<dbReference type="EMBL" id="JBFXLU010000255">
    <property type="protein sequence ID" value="KAL2832762.1"/>
    <property type="molecule type" value="Genomic_DNA"/>
</dbReference>
<keyword evidence="6" id="KW-1185">Reference proteome</keyword>
<comment type="similarity">
    <text evidence="1">Belongs to the peptidase A1 family.</text>
</comment>
<organism evidence="5 6">
    <name type="scientific">Aspergillus pseudoustus</name>
    <dbReference type="NCBI Taxonomy" id="1810923"/>
    <lineage>
        <taxon>Eukaryota</taxon>
        <taxon>Fungi</taxon>
        <taxon>Dikarya</taxon>
        <taxon>Ascomycota</taxon>
        <taxon>Pezizomycotina</taxon>
        <taxon>Eurotiomycetes</taxon>
        <taxon>Eurotiomycetidae</taxon>
        <taxon>Eurotiales</taxon>
        <taxon>Aspergillaceae</taxon>
        <taxon>Aspergillus</taxon>
        <taxon>Aspergillus subgen. Nidulantes</taxon>
    </lineage>
</organism>
<keyword evidence="2" id="KW-0378">Hydrolase</keyword>
<evidence type="ECO:0000256" key="2">
    <source>
        <dbReference type="ARBA" id="ARBA00022801"/>
    </source>
</evidence>
<dbReference type="InterPro" id="IPR021109">
    <property type="entry name" value="Peptidase_aspartic_dom_sf"/>
</dbReference>
<name>A0ABR4IYA5_9EURO</name>
<dbReference type="InterPro" id="IPR001461">
    <property type="entry name" value="Aspartic_peptidase_A1"/>
</dbReference>
<evidence type="ECO:0000259" key="4">
    <source>
        <dbReference type="PROSITE" id="PS51767"/>
    </source>
</evidence>
<feature type="domain" description="Peptidase A1" evidence="4">
    <location>
        <begin position="49"/>
        <end position="416"/>
    </location>
</feature>
<dbReference type="PRINTS" id="PR00792">
    <property type="entry name" value="PEPSIN"/>
</dbReference>
<evidence type="ECO:0000256" key="1">
    <source>
        <dbReference type="ARBA" id="ARBA00007447"/>
    </source>
</evidence>
<dbReference type="PROSITE" id="PS51767">
    <property type="entry name" value="PEPTIDASE_A1"/>
    <property type="match status" value="1"/>
</dbReference>
<dbReference type="PANTHER" id="PTHR47966:SF47">
    <property type="entry name" value="ENDOPEPTIDASE, PUTATIVE (AFU_ORTHOLOGUE AFUA_3G01220)-RELATED"/>
    <property type="match status" value="1"/>
</dbReference>
<sequence>MFLRALVASGLVASATAARRIPRDLSIRQNSNTSSHTIELSATLWGSRFHAPVTIGGETFNLLVDTGSSDTFVIEDDFSCETPSGFSDSLISVDQEACGYADDEYELGDSNSFQLIRNESFQVIYGAGIARGLMGLEDIRLGDVTVTDQRFGLVNWSTPMNLGSSGVLGLAYPVITNAWELNGTIDEESLTYQGENNPYTPLFVNMARRGLVSPYFSLALNRLDSDHETGHGGYMVLGGLPDVGTSGNYTVVPAEYYDDAPYRTPNGTRLRSYWATTVERINYGDNGAYTDSYQTIVDTGAPLSSVPTTVAEEYNALFSPPGTWSNIQQAYLVQCDSKPPKFSVTLGGTTFDTNSADLILHAGDDSVCISAITHPLQVGVDEGDSANTTDLYILGASFLKGVVSVFDFGESEMRFAVRDESAAPVLEMLGRAQLVVLVAVVAVFQTVF</sequence>
<feature type="signal peptide" evidence="3">
    <location>
        <begin position="1"/>
        <end position="17"/>
    </location>
</feature>
<accession>A0ABR4IYA5</accession>
<dbReference type="SUPFAM" id="SSF50630">
    <property type="entry name" value="Acid proteases"/>
    <property type="match status" value="1"/>
</dbReference>
<evidence type="ECO:0000313" key="6">
    <source>
        <dbReference type="Proteomes" id="UP001610446"/>
    </source>
</evidence>
<dbReference type="Proteomes" id="UP001610446">
    <property type="component" value="Unassembled WGS sequence"/>
</dbReference>
<dbReference type="InterPro" id="IPR033121">
    <property type="entry name" value="PEPTIDASE_A1"/>
</dbReference>
<dbReference type="InterPro" id="IPR034164">
    <property type="entry name" value="Pepsin-like_dom"/>
</dbReference>
<dbReference type="Gene3D" id="2.40.70.10">
    <property type="entry name" value="Acid Proteases"/>
    <property type="match status" value="2"/>
</dbReference>
<evidence type="ECO:0000313" key="5">
    <source>
        <dbReference type="EMBL" id="KAL2832762.1"/>
    </source>
</evidence>
<reference evidence="5 6" key="1">
    <citation type="submission" date="2024-07" db="EMBL/GenBank/DDBJ databases">
        <title>Section-level genome sequencing and comparative genomics of Aspergillus sections Usti and Cavernicolus.</title>
        <authorList>
            <consortium name="Lawrence Berkeley National Laboratory"/>
            <person name="Nybo J.L."/>
            <person name="Vesth T.C."/>
            <person name="Theobald S."/>
            <person name="Frisvad J.C."/>
            <person name="Larsen T.O."/>
            <person name="Kjaerboelling I."/>
            <person name="Rothschild-Mancinelli K."/>
            <person name="Lyhne E.K."/>
            <person name="Kogle M.E."/>
            <person name="Barry K."/>
            <person name="Clum A."/>
            <person name="Na H."/>
            <person name="Ledsgaard L."/>
            <person name="Lin J."/>
            <person name="Lipzen A."/>
            <person name="Kuo A."/>
            <person name="Riley R."/>
            <person name="Mondo S."/>
            <person name="Labutti K."/>
            <person name="Haridas S."/>
            <person name="Pangalinan J."/>
            <person name="Salamov A.A."/>
            <person name="Simmons B.A."/>
            <person name="Magnuson J.K."/>
            <person name="Chen J."/>
            <person name="Drula E."/>
            <person name="Henrissat B."/>
            <person name="Wiebenga A."/>
            <person name="Lubbers R.J."/>
            <person name="Gomes A.C."/>
            <person name="Makela M.R."/>
            <person name="Stajich J."/>
            <person name="Grigoriev I.V."/>
            <person name="Mortensen U.H."/>
            <person name="De Vries R.P."/>
            <person name="Baker S.E."/>
            <person name="Andersen M.R."/>
        </authorList>
    </citation>
    <scope>NUCLEOTIDE SEQUENCE [LARGE SCALE GENOMIC DNA]</scope>
    <source>
        <strain evidence="5 6">CBS 123904</strain>
    </source>
</reference>
<proteinExistence type="inferred from homology"/>
<dbReference type="Pfam" id="PF00026">
    <property type="entry name" value="Asp"/>
    <property type="match status" value="1"/>
</dbReference>
<feature type="chain" id="PRO_5046464971" evidence="3">
    <location>
        <begin position="18"/>
        <end position="448"/>
    </location>
</feature>
<gene>
    <name evidence="5" type="ORF">BJY01DRAFT_225708</name>
</gene>
<keyword evidence="3" id="KW-0732">Signal</keyword>
<dbReference type="CDD" id="cd05471">
    <property type="entry name" value="pepsin_like"/>
    <property type="match status" value="1"/>
</dbReference>
<evidence type="ECO:0000256" key="3">
    <source>
        <dbReference type="SAM" id="SignalP"/>
    </source>
</evidence>
<comment type="caution">
    <text evidence="5">The sequence shown here is derived from an EMBL/GenBank/DDBJ whole genome shotgun (WGS) entry which is preliminary data.</text>
</comment>
<dbReference type="PANTHER" id="PTHR47966">
    <property type="entry name" value="BETA-SITE APP-CLEAVING ENZYME, ISOFORM A-RELATED"/>
    <property type="match status" value="1"/>
</dbReference>
<protein>
    <submittedName>
        <fullName evidence="5">Aspartic peptidase domain-containing protein</fullName>
    </submittedName>
</protein>